<dbReference type="EMBL" id="JAHLQT010007588">
    <property type="protein sequence ID" value="KAG7174567.1"/>
    <property type="molecule type" value="Genomic_DNA"/>
</dbReference>
<feature type="compositionally biased region" description="Basic and acidic residues" evidence="1">
    <location>
        <begin position="1033"/>
        <end position="1049"/>
    </location>
</feature>
<feature type="compositionally biased region" description="Polar residues" evidence="1">
    <location>
        <begin position="199"/>
        <end position="211"/>
    </location>
</feature>
<feature type="compositionally biased region" description="Acidic residues" evidence="1">
    <location>
        <begin position="810"/>
        <end position="822"/>
    </location>
</feature>
<organism evidence="2 3">
    <name type="scientific">Homarus americanus</name>
    <name type="common">American lobster</name>
    <dbReference type="NCBI Taxonomy" id="6706"/>
    <lineage>
        <taxon>Eukaryota</taxon>
        <taxon>Metazoa</taxon>
        <taxon>Ecdysozoa</taxon>
        <taxon>Arthropoda</taxon>
        <taxon>Crustacea</taxon>
        <taxon>Multicrustacea</taxon>
        <taxon>Malacostraca</taxon>
        <taxon>Eumalacostraca</taxon>
        <taxon>Eucarida</taxon>
        <taxon>Decapoda</taxon>
        <taxon>Pleocyemata</taxon>
        <taxon>Astacidea</taxon>
        <taxon>Nephropoidea</taxon>
        <taxon>Nephropidae</taxon>
        <taxon>Homarus</taxon>
    </lineage>
</organism>
<feature type="compositionally biased region" description="Polar residues" evidence="1">
    <location>
        <begin position="1181"/>
        <end position="1197"/>
    </location>
</feature>
<feature type="region of interest" description="Disordered" evidence="1">
    <location>
        <begin position="753"/>
        <end position="840"/>
    </location>
</feature>
<feature type="region of interest" description="Disordered" evidence="1">
    <location>
        <begin position="1231"/>
        <end position="1306"/>
    </location>
</feature>
<feature type="region of interest" description="Disordered" evidence="1">
    <location>
        <begin position="1033"/>
        <end position="1218"/>
    </location>
</feature>
<dbReference type="Proteomes" id="UP000747542">
    <property type="component" value="Unassembled WGS sequence"/>
</dbReference>
<evidence type="ECO:0000256" key="1">
    <source>
        <dbReference type="SAM" id="MobiDB-lite"/>
    </source>
</evidence>
<evidence type="ECO:0000313" key="3">
    <source>
        <dbReference type="Proteomes" id="UP000747542"/>
    </source>
</evidence>
<feature type="compositionally biased region" description="Polar residues" evidence="1">
    <location>
        <begin position="1245"/>
        <end position="1259"/>
    </location>
</feature>
<feature type="compositionally biased region" description="Basic and acidic residues" evidence="1">
    <location>
        <begin position="1160"/>
        <end position="1170"/>
    </location>
</feature>
<feature type="compositionally biased region" description="Basic and acidic residues" evidence="1">
    <location>
        <begin position="36"/>
        <end position="46"/>
    </location>
</feature>
<feature type="compositionally biased region" description="Low complexity" evidence="1">
    <location>
        <begin position="63"/>
        <end position="75"/>
    </location>
</feature>
<feature type="region of interest" description="Disordered" evidence="1">
    <location>
        <begin position="192"/>
        <end position="226"/>
    </location>
</feature>
<name>A0A8J5N7Q3_HOMAM</name>
<feature type="compositionally biased region" description="Polar residues" evidence="1">
    <location>
        <begin position="1140"/>
        <end position="1152"/>
    </location>
</feature>
<accession>A0A8J5N7Q3</accession>
<feature type="compositionally biased region" description="Polar residues" evidence="1">
    <location>
        <begin position="784"/>
        <end position="805"/>
    </location>
</feature>
<feature type="compositionally biased region" description="Basic and acidic residues" evidence="1">
    <location>
        <begin position="1109"/>
        <end position="1121"/>
    </location>
</feature>
<feature type="region of interest" description="Disordered" evidence="1">
    <location>
        <begin position="689"/>
        <end position="708"/>
    </location>
</feature>
<keyword evidence="3" id="KW-1185">Reference proteome</keyword>
<feature type="compositionally biased region" description="Low complexity" evidence="1">
    <location>
        <begin position="1068"/>
        <end position="1085"/>
    </location>
</feature>
<feature type="compositionally biased region" description="Basic and acidic residues" evidence="1">
    <location>
        <begin position="53"/>
        <end position="62"/>
    </location>
</feature>
<protein>
    <submittedName>
        <fullName evidence="2">Uncharacterized protein</fullName>
    </submittedName>
</protein>
<feature type="compositionally biased region" description="Low complexity" evidence="1">
    <location>
        <begin position="1285"/>
        <end position="1299"/>
    </location>
</feature>
<feature type="compositionally biased region" description="Polar residues" evidence="1">
    <location>
        <begin position="1122"/>
        <end position="1132"/>
    </location>
</feature>
<evidence type="ECO:0000313" key="2">
    <source>
        <dbReference type="EMBL" id="KAG7174567.1"/>
    </source>
</evidence>
<gene>
    <name evidence="2" type="ORF">Hamer_G016472</name>
</gene>
<feature type="compositionally biased region" description="Polar residues" evidence="1">
    <location>
        <begin position="1051"/>
        <end position="1067"/>
    </location>
</feature>
<sequence length="1377" mass="149412">MCSRRSRSVGKAPRSLQCQEEEDGHDEVLGSQLEMELNRSIEKMREGSASNLAHEKLPEDSHGSSGQNSISNSSQRRNDSPSALHNRTGELLEDIEMPNISLGYWESSDLVSLSSASPNSPMKISDCLTIGSSYRVLADSKTFFSLEGASSPGQMVTKEIDVFMKGTPSTTCVSNLITVDDVDTAVSDVGVIQKDPQLDGSSDSKASNDGQGTEDAKMTSSPLSSPHLQMTLGAGLELLDIDNMNDSLLTSSIIENYTTGSKEKTPETFMSSLPPAVDKKFHQAKLNIDTVDDNDTSFSSGFLAEACDIVNELDNVASNMPSSFLNSSDRRMTLHSLDMDAMNDSLLNSFSLVNSPVKKDHLQSEFISPLSAAVIQKKDLEIKYEMTDKVNYCTVDGGPIVVSGIDEKTNTITSTLKTNKLVEGKDNKDSKVSIDDKERKCLNSTYDHQVIQPVLNLTFDKQLENLASIAFDEVNPNSTFVKKVQVANMNRTFDGKDLRTVNSVDGKACSHKKEDQHANTTFSKPLENEENEHDKLNVTFERGEYKIASLNETVNLMDAEGEVLQLILDSTPQKASKVAPDTNFTPKCADKPSTPSVKRKMKDPAQPFLHRISFSVRGEALSQKHEECQQNSSAQASNVQSIVQGMKMGSVDQQSVVTQLRRLQGGTSVRSGPMRALPIQSMAAAHIAEKRQHSGGTPENERPGTPDIGVITGIAMKGAPFSCVVGMDGPAPTPISAPSSRLRMVSIASTASLPEDQNIDSPAWQGFSQESSEDAKKTKEFQVQIPSISSENPQNVKQSANSLDSNIYEGPDDEALSVEEEDKGSGEAGTGASGEQGNGKDEYYYEKANVKNSEQDIMDEGTANKSNISKFPNMNIIQTVESHHMCVSVSEGEPNLGTDLGSEHQLKSELTVNTQNINVEQKMMSDDEEVSAYDDNQKQVNGACKVNGNKNTSHLESKLIKSMNVTASVDEKLPVATSVGETLSIEIDVDGSQLVENGNNVLVCSKEEVIVTDSNSAHDGVKPNLENKINKREHLKNTRKSEQSFEKSKGTNKQNYVKSKQQTVDRNSSMSDQSISSVSHVAVKNKSNKKVKLNTLNNKLGQVKKSHQSRVDTKDVPDKKNTSNSSIASVQSGREKMAKKTNSISRKSSVSKPVQAVNRTFEKEGDKENNSKGVAVRARQISPQIINGVSAHQTQKIPPSRPVLRPSSCDSKTSSTTRSVISKIVLSSKNVPLKPNRKAPVKSNLKLSNGDSGSEQSTDTVKKPQIISSVPQNVLPKSISPLKETTNSTTGQSKQSSSGIPNKGISKPQITAGLKLPVLVNHHAMLPSANAVIKNKVWSKSETEPHVSSKLPRRGTLVTPTASHKPSRLRAPKTVLP</sequence>
<feature type="compositionally biased region" description="Gly residues" evidence="1">
    <location>
        <begin position="826"/>
        <end position="837"/>
    </location>
</feature>
<proteinExistence type="predicted"/>
<comment type="caution">
    <text evidence="2">The sequence shown here is derived from an EMBL/GenBank/DDBJ whole genome shotgun (WGS) entry which is preliminary data.</text>
</comment>
<feature type="region of interest" description="Disordered" evidence="1">
    <location>
        <begin position="1"/>
        <end position="84"/>
    </location>
</feature>
<feature type="region of interest" description="Disordered" evidence="1">
    <location>
        <begin position="1340"/>
        <end position="1377"/>
    </location>
</feature>
<feature type="compositionally biased region" description="Polar residues" evidence="1">
    <location>
        <begin position="1208"/>
        <end position="1218"/>
    </location>
</feature>
<reference evidence="2" key="1">
    <citation type="journal article" date="2021" name="Sci. Adv.">
        <title>The American lobster genome reveals insights on longevity, neural, and immune adaptations.</title>
        <authorList>
            <person name="Polinski J.M."/>
            <person name="Zimin A.V."/>
            <person name="Clark K.F."/>
            <person name="Kohn A.B."/>
            <person name="Sadowski N."/>
            <person name="Timp W."/>
            <person name="Ptitsyn A."/>
            <person name="Khanna P."/>
            <person name="Romanova D.Y."/>
            <person name="Williams P."/>
            <person name="Greenwood S.J."/>
            <person name="Moroz L.L."/>
            <person name="Walt D.R."/>
            <person name="Bodnar A.G."/>
        </authorList>
    </citation>
    <scope>NUCLEOTIDE SEQUENCE</scope>
    <source>
        <strain evidence="2">GMGI-L3</strain>
    </source>
</reference>